<dbReference type="InParanoid" id="A0A067PQD4"/>
<keyword evidence="1" id="KW-0812">Transmembrane</keyword>
<dbReference type="PANTHER" id="PTHR40465">
    <property type="entry name" value="CHROMOSOME 1, WHOLE GENOME SHOTGUN SEQUENCE"/>
    <property type="match status" value="1"/>
</dbReference>
<proteinExistence type="predicted"/>
<feature type="transmembrane region" description="Helical" evidence="1">
    <location>
        <begin position="123"/>
        <end position="143"/>
    </location>
</feature>
<reference evidence="4" key="1">
    <citation type="journal article" date="2014" name="Proc. Natl. Acad. Sci. U.S.A.">
        <title>Extensive sampling of basidiomycete genomes demonstrates inadequacy of the white-rot/brown-rot paradigm for wood decay fungi.</title>
        <authorList>
            <person name="Riley R."/>
            <person name="Salamov A.A."/>
            <person name="Brown D.W."/>
            <person name="Nagy L.G."/>
            <person name="Floudas D."/>
            <person name="Held B.W."/>
            <person name="Levasseur A."/>
            <person name="Lombard V."/>
            <person name="Morin E."/>
            <person name="Otillar R."/>
            <person name="Lindquist E.A."/>
            <person name="Sun H."/>
            <person name="LaButti K.M."/>
            <person name="Schmutz J."/>
            <person name="Jabbour D."/>
            <person name="Luo H."/>
            <person name="Baker S.E."/>
            <person name="Pisabarro A.G."/>
            <person name="Walton J.D."/>
            <person name="Blanchette R.A."/>
            <person name="Henrissat B."/>
            <person name="Martin F."/>
            <person name="Cullen D."/>
            <person name="Hibbett D.S."/>
            <person name="Grigoriev I.V."/>
        </authorList>
    </citation>
    <scope>NUCLEOTIDE SEQUENCE [LARGE SCALE GENOMIC DNA]</scope>
    <source>
        <strain evidence="4">MUCL 33604</strain>
    </source>
</reference>
<dbReference type="EMBL" id="KL197733">
    <property type="protein sequence ID" value="KDQ53517.1"/>
    <property type="molecule type" value="Genomic_DNA"/>
</dbReference>
<evidence type="ECO:0000259" key="2">
    <source>
        <dbReference type="Pfam" id="PF20152"/>
    </source>
</evidence>
<feature type="transmembrane region" description="Helical" evidence="1">
    <location>
        <begin position="216"/>
        <end position="237"/>
    </location>
</feature>
<keyword evidence="4" id="KW-1185">Reference proteome</keyword>
<name>A0A067PQD4_9AGAM</name>
<protein>
    <recommendedName>
        <fullName evidence="2">DUF6534 domain-containing protein</fullName>
    </recommendedName>
</protein>
<feature type="transmembrane region" description="Helical" evidence="1">
    <location>
        <begin position="95"/>
        <end position="116"/>
    </location>
</feature>
<dbReference type="AlphaFoldDB" id="A0A067PQD4"/>
<keyword evidence="1" id="KW-1133">Transmembrane helix</keyword>
<sequence length="342" mass="38614">MPSVQLIQAHPWAYLGPTIVSMIIQALEMGVLLQHSVSFWTRSHREKMPVNLIVAFVSLVALLQTALIFYTTSDKYVTHFGDWSLVVHQEWPEKIQALLTVCMAAPVQGFLIWRCWMLTKRKWLFLVPMMAILVAYIIISLYVTQKVLPMNFKVSSTSSGALHHKIKIDPSFVLSLLLPAVLDIFITTTLLSYFVRSQSYIFTSHFRRVINRLITITWESALPPSCCAVIAFVTYVTTVNVSFWDLTFQAILGKLYVLSLFVTLNGRAELTKPTCRCTANGTPLTDLTFTTPRICVDMSPWAGDLEHTRHSTSAHPRSIVDPEASHPAISKYEDFSTAQLSE</sequence>
<organism evidence="3 4">
    <name type="scientific">Jaapia argillacea MUCL 33604</name>
    <dbReference type="NCBI Taxonomy" id="933084"/>
    <lineage>
        <taxon>Eukaryota</taxon>
        <taxon>Fungi</taxon>
        <taxon>Dikarya</taxon>
        <taxon>Basidiomycota</taxon>
        <taxon>Agaricomycotina</taxon>
        <taxon>Agaricomycetes</taxon>
        <taxon>Agaricomycetidae</taxon>
        <taxon>Jaapiales</taxon>
        <taxon>Jaapiaceae</taxon>
        <taxon>Jaapia</taxon>
    </lineage>
</organism>
<feature type="transmembrane region" description="Helical" evidence="1">
    <location>
        <begin position="52"/>
        <end position="70"/>
    </location>
</feature>
<feature type="transmembrane region" description="Helical" evidence="1">
    <location>
        <begin position="172"/>
        <end position="195"/>
    </location>
</feature>
<feature type="domain" description="DUF6534" evidence="2">
    <location>
        <begin position="180"/>
        <end position="268"/>
    </location>
</feature>
<dbReference type="PANTHER" id="PTHR40465:SF1">
    <property type="entry name" value="DUF6534 DOMAIN-CONTAINING PROTEIN"/>
    <property type="match status" value="1"/>
</dbReference>
<evidence type="ECO:0000313" key="4">
    <source>
        <dbReference type="Proteomes" id="UP000027265"/>
    </source>
</evidence>
<keyword evidence="1" id="KW-0472">Membrane</keyword>
<gene>
    <name evidence="3" type="ORF">JAAARDRAFT_427087</name>
</gene>
<evidence type="ECO:0000313" key="3">
    <source>
        <dbReference type="EMBL" id="KDQ53517.1"/>
    </source>
</evidence>
<feature type="transmembrane region" description="Helical" evidence="1">
    <location>
        <begin position="243"/>
        <end position="264"/>
    </location>
</feature>
<accession>A0A067PQD4</accession>
<dbReference type="HOGENOM" id="CLU_046025_4_0_1"/>
<evidence type="ECO:0000256" key="1">
    <source>
        <dbReference type="SAM" id="Phobius"/>
    </source>
</evidence>
<dbReference type="Proteomes" id="UP000027265">
    <property type="component" value="Unassembled WGS sequence"/>
</dbReference>
<feature type="transmembrane region" description="Helical" evidence="1">
    <location>
        <begin position="12"/>
        <end position="32"/>
    </location>
</feature>
<dbReference type="Pfam" id="PF20152">
    <property type="entry name" value="DUF6534"/>
    <property type="match status" value="1"/>
</dbReference>
<dbReference type="OrthoDB" id="3155837at2759"/>
<dbReference type="InterPro" id="IPR045339">
    <property type="entry name" value="DUF6534"/>
</dbReference>
<dbReference type="STRING" id="933084.A0A067PQD4"/>